<dbReference type="CDD" id="cd00009">
    <property type="entry name" value="AAA"/>
    <property type="match status" value="1"/>
</dbReference>
<dbReference type="InterPro" id="IPR003593">
    <property type="entry name" value="AAA+_ATPase"/>
</dbReference>
<dbReference type="PANTHER" id="PTHR32071">
    <property type="entry name" value="TRANSCRIPTIONAL REGULATORY PROTEIN"/>
    <property type="match status" value="1"/>
</dbReference>
<dbReference type="PANTHER" id="PTHR32071:SF57">
    <property type="entry name" value="C4-DICARBOXYLATE TRANSPORT TRANSCRIPTIONAL REGULATORY PROTEIN DCTD"/>
    <property type="match status" value="1"/>
</dbReference>
<sequence>MRKFHTKGAGQMAGETFTTYWKTIIETMPDALMVVDTQGLIVMVNGAMERLTGYGKKELTGSSCEILGCDICRGEKSRGEGKHCALFRKENIRRAKCAIRRKDGTPVPIIKNASVLKDGRGVIGGVETLTDLSETLDREKLISTLRRELSGKDRFHGIVGISPAMLRVFDLIESAAPSDAPAIIYGESGTGKELAAEAIHKLGKRSRGPFVKVNCAALNESLLESELFGHVKGAFTGAGHTRIGRFEAADRGDIFLDEIADIPLSVQVKLLRVLQEREIEKVGDNRPAPIDVRIISATNRDLPRLVERGLFRQDLYYRIGVIPIHLPPLRRRREDIPALIGVFIRRVRLRTGKPVFGMNDEALERMSAYDWPGNVRELINAIEYAFVLCKGEEILPEHLPARVAAGPAPLAGMSRVRRGRDPGEERRELMEALRSSKGNKSQAARILGISRVSLYKRLQKHNVRVEKKIDPNPINP</sequence>
<dbReference type="GO" id="GO:0006355">
    <property type="term" value="P:regulation of DNA-templated transcription"/>
    <property type="evidence" value="ECO:0007669"/>
    <property type="project" value="InterPro"/>
</dbReference>
<evidence type="ECO:0000256" key="1">
    <source>
        <dbReference type="ARBA" id="ARBA00022741"/>
    </source>
</evidence>
<dbReference type="SUPFAM" id="SSF46689">
    <property type="entry name" value="Homeodomain-like"/>
    <property type="match status" value="1"/>
</dbReference>
<dbReference type="CDD" id="cd00130">
    <property type="entry name" value="PAS"/>
    <property type="match status" value="1"/>
</dbReference>
<dbReference type="Gene3D" id="3.30.450.20">
    <property type="entry name" value="PAS domain"/>
    <property type="match status" value="1"/>
</dbReference>
<dbReference type="EMBL" id="CAACVI010000045">
    <property type="protein sequence ID" value="VEN74933.1"/>
    <property type="molecule type" value="Genomic_DNA"/>
</dbReference>
<dbReference type="NCBIfam" id="TIGR00229">
    <property type="entry name" value="sensory_box"/>
    <property type="match status" value="1"/>
</dbReference>
<dbReference type="Gene3D" id="1.10.8.60">
    <property type="match status" value="1"/>
</dbReference>
<dbReference type="Pfam" id="PF00158">
    <property type="entry name" value="Sigma54_activat"/>
    <property type="match status" value="1"/>
</dbReference>
<proteinExistence type="predicted"/>
<dbReference type="PROSITE" id="PS50045">
    <property type="entry name" value="SIGMA54_INTERACT_4"/>
    <property type="match status" value="1"/>
</dbReference>
<dbReference type="Pfam" id="PF13426">
    <property type="entry name" value="PAS_9"/>
    <property type="match status" value="1"/>
</dbReference>
<dbReference type="AlphaFoldDB" id="A0A484HKH7"/>
<dbReference type="SUPFAM" id="SSF52540">
    <property type="entry name" value="P-loop containing nucleoside triphosphate hydrolases"/>
    <property type="match status" value="1"/>
</dbReference>
<evidence type="ECO:0000256" key="2">
    <source>
        <dbReference type="ARBA" id="ARBA00022840"/>
    </source>
</evidence>
<dbReference type="Pfam" id="PF25601">
    <property type="entry name" value="AAA_lid_14"/>
    <property type="match status" value="1"/>
</dbReference>
<dbReference type="SMART" id="SM00091">
    <property type="entry name" value="PAS"/>
    <property type="match status" value="1"/>
</dbReference>
<dbReference type="InterPro" id="IPR000014">
    <property type="entry name" value="PAS"/>
</dbReference>
<dbReference type="PRINTS" id="PR01590">
    <property type="entry name" value="HTHFIS"/>
</dbReference>
<feature type="domain" description="Sigma-54 factor interaction" evidence="5">
    <location>
        <begin position="158"/>
        <end position="387"/>
    </location>
</feature>
<dbReference type="SUPFAM" id="SSF55785">
    <property type="entry name" value="PYP-like sensor domain (PAS domain)"/>
    <property type="match status" value="1"/>
</dbReference>
<evidence type="ECO:0000259" key="6">
    <source>
        <dbReference type="PROSITE" id="PS50112"/>
    </source>
</evidence>
<dbReference type="Pfam" id="PF02954">
    <property type="entry name" value="HTH_8"/>
    <property type="match status" value="1"/>
</dbReference>
<dbReference type="SMART" id="SM00382">
    <property type="entry name" value="AAA"/>
    <property type="match status" value="1"/>
</dbReference>
<dbReference type="InterPro" id="IPR002197">
    <property type="entry name" value="HTH_Fis"/>
</dbReference>
<dbReference type="PROSITE" id="PS00688">
    <property type="entry name" value="SIGMA54_INTERACT_3"/>
    <property type="match status" value="1"/>
</dbReference>
<dbReference type="FunFam" id="3.40.50.300:FF:000006">
    <property type="entry name" value="DNA-binding transcriptional regulator NtrC"/>
    <property type="match status" value="1"/>
</dbReference>
<name>A0A484HKH7_9BACT</name>
<keyword evidence="2" id="KW-0067">ATP-binding</keyword>
<reference evidence="7" key="1">
    <citation type="submission" date="2019-01" db="EMBL/GenBank/DDBJ databases">
        <authorList>
            <consortium name="Genoscope - CEA"/>
            <person name="William W."/>
        </authorList>
    </citation>
    <scope>NUCLEOTIDE SEQUENCE</scope>
    <source>
        <strain evidence="7">CR-1</strain>
    </source>
</reference>
<organism evidence="7">
    <name type="scientific">uncultured Desulfobacteraceae bacterium</name>
    <dbReference type="NCBI Taxonomy" id="218296"/>
    <lineage>
        <taxon>Bacteria</taxon>
        <taxon>Pseudomonadati</taxon>
        <taxon>Thermodesulfobacteriota</taxon>
        <taxon>Desulfobacteria</taxon>
        <taxon>Desulfobacterales</taxon>
        <taxon>Desulfobacteraceae</taxon>
        <taxon>environmental samples</taxon>
    </lineage>
</organism>
<keyword evidence="4" id="KW-0804">Transcription</keyword>
<evidence type="ECO:0000259" key="5">
    <source>
        <dbReference type="PROSITE" id="PS50045"/>
    </source>
</evidence>
<dbReference type="InterPro" id="IPR025944">
    <property type="entry name" value="Sigma_54_int_dom_CS"/>
</dbReference>
<dbReference type="InterPro" id="IPR027417">
    <property type="entry name" value="P-loop_NTPase"/>
</dbReference>
<gene>
    <name evidence="7" type="ORF">EPICR_50214</name>
</gene>
<dbReference type="InterPro" id="IPR002078">
    <property type="entry name" value="Sigma_54_int"/>
</dbReference>
<dbReference type="InterPro" id="IPR009057">
    <property type="entry name" value="Homeodomain-like_sf"/>
</dbReference>
<dbReference type="InterPro" id="IPR035965">
    <property type="entry name" value="PAS-like_dom_sf"/>
</dbReference>
<evidence type="ECO:0000313" key="7">
    <source>
        <dbReference type="EMBL" id="VEN74933.1"/>
    </source>
</evidence>
<evidence type="ECO:0000256" key="4">
    <source>
        <dbReference type="ARBA" id="ARBA00023163"/>
    </source>
</evidence>
<dbReference type="PROSITE" id="PS50112">
    <property type="entry name" value="PAS"/>
    <property type="match status" value="1"/>
</dbReference>
<accession>A0A484HKH7</accession>
<evidence type="ECO:0000256" key="3">
    <source>
        <dbReference type="ARBA" id="ARBA00023015"/>
    </source>
</evidence>
<dbReference type="InterPro" id="IPR058031">
    <property type="entry name" value="AAA_lid_NorR"/>
</dbReference>
<feature type="domain" description="PAS" evidence="6">
    <location>
        <begin position="17"/>
        <end position="63"/>
    </location>
</feature>
<keyword evidence="3" id="KW-0805">Transcription regulation</keyword>
<protein>
    <submittedName>
        <fullName evidence="7">Sigma-54-dependent Fis family transcriptional regulator</fullName>
    </submittedName>
</protein>
<dbReference type="GO" id="GO:0043565">
    <property type="term" value="F:sequence-specific DNA binding"/>
    <property type="evidence" value="ECO:0007669"/>
    <property type="project" value="InterPro"/>
</dbReference>
<dbReference type="Gene3D" id="3.40.50.300">
    <property type="entry name" value="P-loop containing nucleotide triphosphate hydrolases"/>
    <property type="match status" value="1"/>
</dbReference>
<dbReference type="GO" id="GO:0005524">
    <property type="term" value="F:ATP binding"/>
    <property type="evidence" value="ECO:0007669"/>
    <property type="project" value="UniProtKB-KW"/>
</dbReference>
<dbReference type="Gene3D" id="1.10.10.60">
    <property type="entry name" value="Homeodomain-like"/>
    <property type="match status" value="1"/>
</dbReference>
<keyword evidence="1" id="KW-0547">Nucleotide-binding</keyword>